<keyword evidence="1" id="KW-0812">Transmembrane</keyword>
<dbReference type="EMBL" id="KN580699">
    <property type="protein sequence ID" value="KHJ82286.1"/>
    <property type="molecule type" value="Genomic_DNA"/>
</dbReference>
<dbReference type="Proteomes" id="UP000053660">
    <property type="component" value="Unassembled WGS sequence"/>
</dbReference>
<protein>
    <submittedName>
        <fullName evidence="2">Uncharacterized protein</fullName>
    </submittedName>
</protein>
<feature type="non-terminal residue" evidence="2">
    <location>
        <position position="153"/>
    </location>
</feature>
<evidence type="ECO:0000313" key="2">
    <source>
        <dbReference type="EMBL" id="KHJ82286.1"/>
    </source>
</evidence>
<organism evidence="2 3">
    <name type="scientific">Oesophagostomum dentatum</name>
    <name type="common">Nodular worm</name>
    <dbReference type="NCBI Taxonomy" id="61180"/>
    <lineage>
        <taxon>Eukaryota</taxon>
        <taxon>Metazoa</taxon>
        <taxon>Ecdysozoa</taxon>
        <taxon>Nematoda</taxon>
        <taxon>Chromadorea</taxon>
        <taxon>Rhabditida</taxon>
        <taxon>Rhabditina</taxon>
        <taxon>Rhabditomorpha</taxon>
        <taxon>Strongyloidea</taxon>
        <taxon>Strongylidae</taxon>
        <taxon>Oesophagostomum</taxon>
    </lineage>
</organism>
<reference evidence="2 3" key="1">
    <citation type="submission" date="2014-03" db="EMBL/GenBank/DDBJ databases">
        <title>Draft genome of the hookworm Oesophagostomum dentatum.</title>
        <authorList>
            <person name="Mitreva M."/>
        </authorList>
    </citation>
    <scope>NUCLEOTIDE SEQUENCE [LARGE SCALE GENOMIC DNA]</scope>
    <source>
        <strain evidence="2 3">OD-Hann</strain>
    </source>
</reference>
<keyword evidence="1" id="KW-1133">Transmembrane helix</keyword>
<dbReference type="OrthoDB" id="6252479at2759"/>
<keyword evidence="1" id="KW-0472">Membrane</keyword>
<accession>A0A0B1SEG5</accession>
<feature type="transmembrane region" description="Helical" evidence="1">
    <location>
        <begin position="115"/>
        <end position="139"/>
    </location>
</feature>
<keyword evidence="3" id="KW-1185">Reference proteome</keyword>
<name>A0A0B1SEG5_OESDE</name>
<evidence type="ECO:0000313" key="3">
    <source>
        <dbReference type="Proteomes" id="UP000053660"/>
    </source>
</evidence>
<sequence>MKMRYVFNTTSEEFARGREDFAKKVQAALSKDHPEGKMEVFLSKPKKDKRSAAWTSACFHTTKNAQIQSERAVMSGMSQSTAENSELSRLYHLYKRCEAEPTALRQSAYALPLQVIMLVAGVAILILILITLITYICFVRRYKEHLRGKQKLM</sequence>
<gene>
    <name evidence="2" type="ORF">OESDEN_18022</name>
</gene>
<evidence type="ECO:0000256" key="1">
    <source>
        <dbReference type="SAM" id="Phobius"/>
    </source>
</evidence>
<proteinExistence type="predicted"/>
<dbReference type="AlphaFoldDB" id="A0A0B1SEG5"/>